<evidence type="ECO:0000256" key="2">
    <source>
        <dbReference type="SAM" id="SignalP"/>
    </source>
</evidence>
<dbReference type="HOGENOM" id="CLU_062544_0_0_1"/>
<name>A0CPJ2_PARTE</name>
<dbReference type="EMBL" id="CT868130">
    <property type="protein sequence ID" value="CAK72709.1"/>
    <property type="molecule type" value="Genomic_DNA"/>
</dbReference>
<gene>
    <name evidence="3" type="ORF">GSPATT00009101001</name>
</gene>
<evidence type="ECO:0000256" key="1">
    <source>
        <dbReference type="SAM" id="Coils"/>
    </source>
</evidence>
<keyword evidence="1" id="KW-0175">Coiled coil</keyword>
<evidence type="ECO:0000313" key="4">
    <source>
        <dbReference type="Proteomes" id="UP000000600"/>
    </source>
</evidence>
<dbReference type="AlphaFoldDB" id="A0CPJ2"/>
<dbReference type="RefSeq" id="XP_001440106.1">
    <property type="nucleotide sequence ID" value="XM_001440069.2"/>
</dbReference>
<sequence>MKTTLLLVLVACAFATNTALFDRIEQSDLGRTLLNTIAIQMTTGEPLERIFQTLYDLEDRYIADQKEDDANNQAFQQVCDADLAGLNQELANLEQRNTELQAVLDDLVPIRDQKIGQKKAKELQKAELQKVIDETTAKRQEQADDFEAQRQEYTFVSSVLAEARRLFTDNLQAPSFLQKGEEKVHVTPQIMAQVASHMSQGAHKASTMKHVRTFGKAIKLLANLANRTQQFANQDLTGRVIKLIDDLQNQLSQAFDLARKAEDDRTRAFQAYIDMNKYNSSIANLTAEIQSLQDRIDATTASQNDVLQRIQAKTQQRDDRRGECQEAAYDYQQRRAARDKDRQTVSDLIGILNSNMRDLKEYIALRIAAGDKDLE</sequence>
<dbReference type="OrthoDB" id="294361at2759"/>
<dbReference type="InParanoid" id="A0CPJ2"/>
<reference evidence="3 4" key="1">
    <citation type="journal article" date="2006" name="Nature">
        <title>Global trends of whole-genome duplications revealed by the ciliate Paramecium tetraurelia.</title>
        <authorList>
            <consortium name="Genoscope"/>
            <person name="Aury J.-M."/>
            <person name="Jaillon O."/>
            <person name="Duret L."/>
            <person name="Noel B."/>
            <person name="Jubin C."/>
            <person name="Porcel B.M."/>
            <person name="Segurens B."/>
            <person name="Daubin V."/>
            <person name="Anthouard V."/>
            <person name="Aiach N."/>
            <person name="Arnaiz O."/>
            <person name="Billaut A."/>
            <person name="Beisson J."/>
            <person name="Blanc I."/>
            <person name="Bouhouche K."/>
            <person name="Camara F."/>
            <person name="Duharcourt S."/>
            <person name="Guigo R."/>
            <person name="Gogendeau D."/>
            <person name="Katinka M."/>
            <person name="Keller A.-M."/>
            <person name="Kissmehl R."/>
            <person name="Klotz C."/>
            <person name="Koll F."/>
            <person name="Le Moue A."/>
            <person name="Lepere C."/>
            <person name="Malinsky S."/>
            <person name="Nowacki M."/>
            <person name="Nowak J.K."/>
            <person name="Plattner H."/>
            <person name="Poulain J."/>
            <person name="Ruiz F."/>
            <person name="Serrano V."/>
            <person name="Zagulski M."/>
            <person name="Dessen P."/>
            <person name="Betermier M."/>
            <person name="Weissenbach J."/>
            <person name="Scarpelli C."/>
            <person name="Schachter V."/>
            <person name="Sperling L."/>
            <person name="Meyer E."/>
            <person name="Cohen J."/>
            <person name="Wincker P."/>
        </authorList>
    </citation>
    <scope>NUCLEOTIDE SEQUENCE [LARGE SCALE GENOMIC DNA]</scope>
    <source>
        <strain evidence="3 4">Stock d4-2</strain>
    </source>
</reference>
<feature type="coiled-coil region" evidence="1">
    <location>
        <begin position="76"/>
        <end position="152"/>
    </location>
</feature>
<dbReference type="Proteomes" id="UP000000600">
    <property type="component" value="Unassembled WGS sequence"/>
</dbReference>
<evidence type="ECO:0008006" key="5">
    <source>
        <dbReference type="Google" id="ProtNLM"/>
    </source>
</evidence>
<feature type="coiled-coil region" evidence="1">
    <location>
        <begin position="244"/>
        <end position="302"/>
    </location>
</feature>
<keyword evidence="4" id="KW-1185">Reference proteome</keyword>
<feature type="signal peptide" evidence="2">
    <location>
        <begin position="1"/>
        <end position="15"/>
    </location>
</feature>
<dbReference type="OMA" id="FQAYIDM"/>
<protein>
    <recommendedName>
        <fullName evidence="5">Trichocyst matrix protein</fullName>
    </recommendedName>
</protein>
<accession>A0CPJ2</accession>
<keyword evidence="2" id="KW-0732">Signal</keyword>
<feature type="chain" id="PRO_5013379559" description="Trichocyst matrix protein" evidence="2">
    <location>
        <begin position="16"/>
        <end position="375"/>
    </location>
</feature>
<proteinExistence type="predicted"/>
<dbReference type="GeneID" id="5025891"/>
<dbReference type="SUPFAM" id="SSF58104">
    <property type="entry name" value="Methyl-accepting chemotaxis protein (MCP) signaling domain"/>
    <property type="match status" value="1"/>
</dbReference>
<organism evidence="3 4">
    <name type="scientific">Paramecium tetraurelia</name>
    <dbReference type="NCBI Taxonomy" id="5888"/>
    <lineage>
        <taxon>Eukaryota</taxon>
        <taxon>Sar</taxon>
        <taxon>Alveolata</taxon>
        <taxon>Ciliophora</taxon>
        <taxon>Intramacronucleata</taxon>
        <taxon>Oligohymenophorea</taxon>
        <taxon>Peniculida</taxon>
        <taxon>Parameciidae</taxon>
        <taxon>Paramecium</taxon>
    </lineage>
</organism>
<dbReference type="KEGG" id="ptm:GSPATT00009101001"/>
<evidence type="ECO:0000313" key="3">
    <source>
        <dbReference type="EMBL" id="CAK72709.1"/>
    </source>
</evidence>